<dbReference type="Gene3D" id="3.30.710.10">
    <property type="entry name" value="Potassium Channel Kv1.1, Chain A"/>
    <property type="match status" value="1"/>
</dbReference>
<evidence type="ECO:0008006" key="3">
    <source>
        <dbReference type="Google" id="ProtNLM"/>
    </source>
</evidence>
<dbReference type="EMBL" id="KN840502">
    <property type="protein sequence ID" value="KIP07173.1"/>
    <property type="molecule type" value="Genomic_DNA"/>
</dbReference>
<dbReference type="HOGENOM" id="CLU_033082_7_0_1"/>
<proteinExistence type="predicted"/>
<organism evidence="1 2">
    <name type="scientific">Phlebiopsis gigantea (strain 11061_1 CR5-6)</name>
    <name type="common">White-rot fungus</name>
    <name type="synonym">Peniophora gigantea</name>
    <dbReference type="NCBI Taxonomy" id="745531"/>
    <lineage>
        <taxon>Eukaryota</taxon>
        <taxon>Fungi</taxon>
        <taxon>Dikarya</taxon>
        <taxon>Basidiomycota</taxon>
        <taxon>Agaricomycotina</taxon>
        <taxon>Agaricomycetes</taxon>
        <taxon>Polyporales</taxon>
        <taxon>Phanerochaetaceae</taxon>
        <taxon>Phlebiopsis</taxon>
    </lineage>
</organism>
<name>A0A0C3PL81_PHLG1</name>
<sequence>MDNIKAVKALRHPTFYLPLGDLVVQSASDEYSTQVVLFRVNKSILAFNSPVFADMFTLPTTAVQELYDGAPMVCLTDTAEELTALFSALHNPSFLSFSRFDPDIPAKLTNVMRIATKYQIDTVRRRIIDIMHDSWPQTFEHWLRYQSEIAVLRTMHAGRDDGLVDGKSFEECIPEPASAIRFAQDFDVPSILPFAFYTLAGIPIHHDWDEMRKGNGHKRSANARTQSRTARWDLLDVQDYKKVMAYREALAERVCQVVLARYGREEAICSMIPTGTCTELSEGPYGGYGDRPDCNGAMYQALELWKDLDTGILREDALTHATGHPDPLGLLEQLYNSHPQWKICRACQESLQKDIRESQEVIWQNKFLYGHSS</sequence>
<protein>
    <recommendedName>
        <fullName evidence="3">BTB domain-containing protein</fullName>
    </recommendedName>
</protein>
<evidence type="ECO:0000313" key="2">
    <source>
        <dbReference type="Proteomes" id="UP000053257"/>
    </source>
</evidence>
<dbReference type="Proteomes" id="UP000053257">
    <property type="component" value="Unassembled WGS sequence"/>
</dbReference>
<reference evidence="1 2" key="1">
    <citation type="journal article" date="2014" name="PLoS Genet.">
        <title>Analysis of the Phlebiopsis gigantea genome, transcriptome and secretome provides insight into its pioneer colonization strategies of wood.</title>
        <authorList>
            <person name="Hori C."/>
            <person name="Ishida T."/>
            <person name="Igarashi K."/>
            <person name="Samejima M."/>
            <person name="Suzuki H."/>
            <person name="Master E."/>
            <person name="Ferreira P."/>
            <person name="Ruiz-Duenas F.J."/>
            <person name="Held B."/>
            <person name="Canessa P."/>
            <person name="Larrondo L.F."/>
            <person name="Schmoll M."/>
            <person name="Druzhinina I.S."/>
            <person name="Kubicek C.P."/>
            <person name="Gaskell J.A."/>
            <person name="Kersten P."/>
            <person name="St John F."/>
            <person name="Glasner J."/>
            <person name="Sabat G."/>
            <person name="Splinter BonDurant S."/>
            <person name="Syed K."/>
            <person name="Yadav J."/>
            <person name="Mgbeahuruike A.C."/>
            <person name="Kovalchuk A."/>
            <person name="Asiegbu F.O."/>
            <person name="Lackner G."/>
            <person name="Hoffmeister D."/>
            <person name="Rencoret J."/>
            <person name="Gutierrez A."/>
            <person name="Sun H."/>
            <person name="Lindquist E."/>
            <person name="Barry K."/>
            <person name="Riley R."/>
            <person name="Grigoriev I.V."/>
            <person name="Henrissat B."/>
            <person name="Kues U."/>
            <person name="Berka R.M."/>
            <person name="Martinez A.T."/>
            <person name="Covert S.F."/>
            <person name="Blanchette R.A."/>
            <person name="Cullen D."/>
        </authorList>
    </citation>
    <scope>NUCLEOTIDE SEQUENCE [LARGE SCALE GENOMIC DNA]</scope>
    <source>
        <strain evidence="1 2">11061_1 CR5-6</strain>
    </source>
</reference>
<accession>A0A0C3PL81</accession>
<dbReference type="InterPro" id="IPR011333">
    <property type="entry name" value="SKP1/BTB/POZ_sf"/>
</dbReference>
<dbReference type="AlphaFoldDB" id="A0A0C3PL81"/>
<evidence type="ECO:0000313" key="1">
    <source>
        <dbReference type="EMBL" id="KIP07173.1"/>
    </source>
</evidence>
<dbReference type="OrthoDB" id="3218112at2759"/>
<gene>
    <name evidence="1" type="ORF">PHLGIDRAFT_127803</name>
</gene>
<keyword evidence="2" id="KW-1185">Reference proteome</keyword>